<accession>A0ABT7UEG5</accession>
<sequence>MLILILIFYGGGEAHFTKNDWGKITYIVGPNGTGKTIVAEKLREEFKRENLKARYFSAERLTNLGSKWDDHGYLQNDRLRDGLNIGNFADCKIRADVLGQSIDALIELRKKWICKLKLRVFYQIYLVKHFHLRKLEDI</sequence>
<comment type="caution">
    <text evidence="1">The sequence shown here is derived from an EMBL/GenBank/DDBJ whole genome shotgun (WGS) entry which is preliminary data.</text>
</comment>
<protein>
    <submittedName>
        <fullName evidence="1">ATP-binding protein</fullName>
    </submittedName>
</protein>
<keyword evidence="1" id="KW-0067">ATP-binding</keyword>
<dbReference type="EMBL" id="JAUDCG010000062">
    <property type="protein sequence ID" value="MDM8158027.1"/>
    <property type="molecule type" value="Genomic_DNA"/>
</dbReference>
<dbReference type="Proteomes" id="UP001529340">
    <property type="component" value="Unassembled WGS sequence"/>
</dbReference>
<dbReference type="Gene3D" id="3.40.50.300">
    <property type="entry name" value="P-loop containing nucleotide triphosphate hydrolases"/>
    <property type="match status" value="1"/>
</dbReference>
<dbReference type="RefSeq" id="WP_289608464.1">
    <property type="nucleotide sequence ID" value="NZ_JAUDCG010000062.1"/>
</dbReference>
<gene>
    <name evidence="1" type="ORF">QUV96_10340</name>
</gene>
<evidence type="ECO:0000313" key="2">
    <source>
        <dbReference type="Proteomes" id="UP001529340"/>
    </source>
</evidence>
<name>A0ABT7UEG5_9FIRM</name>
<proteinExistence type="predicted"/>
<keyword evidence="2" id="KW-1185">Reference proteome</keyword>
<dbReference type="GO" id="GO:0005524">
    <property type="term" value="F:ATP binding"/>
    <property type="evidence" value="ECO:0007669"/>
    <property type="project" value="UniProtKB-KW"/>
</dbReference>
<dbReference type="SUPFAM" id="SSF52540">
    <property type="entry name" value="P-loop containing nucleoside triphosphate hydrolases"/>
    <property type="match status" value="1"/>
</dbReference>
<keyword evidence="1" id="KW-0547">Nucleotide-binding</keyword>
<reference evidence="1" key="1">
    <citation type="submission" date="2023-06" db="EMBL/GenBank/DDBJ databases">
        <title>Identification and characterization of horizontal gene transfer across gut microbiota members of farm animals based on homology search.</title>
        <authorList>
            <person name="Schwarzerova J."/>
            <person name="Nykrynova M."/>
            <person name="Jureckova K."/>
            <person name="Cejkova D."/>
            <person name="Rychlik I."/>
        </authorList>
    </citation>
    <scope>NUCLEOTIDE SEQUENCE</scope>
    <source>
        <strain evidence="1">ET39</strain>
    </source>
</reference>
<reference evidence="1" key="2">
    <citation type="submission" date="2023-06" db="EMBL/GenBank/DDBJ databases">
        <authorList>
            <person name="Zeman M."/>
            <person name="Kubasova T."/>
            <person name="Jahodarova E."/>
            <person name="Nykrynova M."/>
            <person name="Rychlik I."/>
        </authorList>
    </citation>
    <scope>NUCLEOTIDE SEQUENCE</scope>
    <source>
        <strain evidence="1">ET39</strain>
    </source>
</reference>
<dbReference type="InterPro" id="IPR027417">
    <property type="entry name" value="P-loop_NTPase"/>
</dbReference>
<organism evidence="1 2">
    <name type="scientific">Amedibacillus dolichus</name>
    <dbReference type="NCBI Taxonomy" id="31971"/>
    <lineage>
        <taxon>Bacteria</taxon>
        <taxon>Bacillati</taxon>
        <taxon>Bacillota</taxon>
        <taxon>Erysipelotrichia</taxon>
        <taxon>Erysipelotrichales</taxon>
        <taxon>Erysipelotrichaceae</taxon>
        <taxon>Amedibacillus</taxon>
    </lineage>
</organism>
<evidence type="ECO:0000313" key="1">
    <source>
        <dbReference type="EMBL" id="MDM8158027.1"/>
    </source>
</evidence>